<protein>
    <submittedName>
        <fullName evidence="2">Uncharacterized protein</fullName>
    </submittedName>
</protein>
<name>A0AC34FJT0_9BILA</name>
<organism evidence="1 2">
    <name type="scientific">Panagrolaimus sp. ES5</name>
    <dbReference type="NCBI Taxonomy" id="591445"/>
    <lineage>
        <taxon>Eukaryota</taxon>
        <taxon>Metazoa</taxon>
        <taxon>Ecdysozoa</taxon>
        <taxon>Nematoda</taxon>
        <taxon>Chromadorea</taxon>
        <taxon>Rhabditida</taxon>
        <taxon>Tylenchina</taxon>
        <taxon>Panagrolaimomorpha</taxon>
        <taxon>Panagrolaimoidea</taxon>
        <taxon>Panagrolaimidae</taxon>
        <taxon>Panagrolaimus</taxon>
    </lineage>
</organism>
<dbReference type="Proteomes" id="UP000887579">
    <property type="component" value="Unplaced"/>
</dbReference>
<evidence type="ECO:0000313" key="2">
    <source>
        <dbReference type="WBParaSite" id="ES5_v2.g17509.t1"/>
    </source>
</evidence>
<reference evidence="2" key="1">
    <citation type="submission" date="2022-11" db="UniProtKB">
        <authorList>
            <consortium name="WormBaseParasite"/>
        </authorList>
    </citation>
    <scope>IDENTIFICATION</scope>
</reference>
<sequence length="119" mass="14123">MQNANAMMDNIDQLCENANDFVTLKNILESEMGQLDIVLTQIKRIPPHRVNIRIRKETTIQRYCDLVKSAETKLQKFYILHNKNNIVKNEKLRQTLDENYLQIQQLQLQISELQLQKKQ</sequence>
<evidence type="ECO:0000313" key="1">
    <source>
        <dbReference type="Proteomes" id="UP000887579"/>
    </source>
</evidence>
<dbReference type="WBParaSite" id="ES5_v2.g17509.t1">
    <property type="protein sequence ID" value="ES5_v2.g17509.t1"/>
    <property type="gene ID" value="ES5_v2.g17509"/>
</dbReference>
<proteinExistence type="predicted"/>
<accession>A0AC34FJT0</accession>